<keyword evidence="3" id="KW-1185">Reference proteome</keyword>
<feature type="compositionally biased region" description="Acidic residues" evidence="1">
    <location>
        <begin position="315"/>
        <end position="326"/>
    </location>
</feature>
<feature type="compositionally biased region" description="Polar residues" evidence="1">
    <location>
        <begin position="1"/>
        <end position="17"/>
    </location>
</feature>
<sequence>MAGERTTSTILSTSKPEAQTAKPPSWLDIFDDLINNDAKAPSTFRTGHTAIRLPDHAHYGNWLHISRVLSDSRKTEIETDMRAMWWQWESSVYPPYNGPGVPYRMLPKSFWKLIGPEWAPYPMTKSPVAPFQGPHTALFNDGRHFRGWFMHVPRYLKADEMAIAEENLKTACDQPWDWGRAHGANPVMPLSENDAHRRGVYSGQKDMVTFLKHELHISFKRQEDEYGTWKMDPPLWSKWTEPPPTWYPNPFRPLLAVFAPKRPQGMEYSRPPPELEVLSDDDSVVEENVRSLDQSWAAHDEVYNRLLMPPTPEKLEDDNENDDWDSNEATLSGQT</sequence>
<evidence type="ECO:0000256" key="1">
    <source>
        <dbReference type="SAM" id="MobiDB-lite"/>
    </source>
</evidence>
<gene>
    <name evidence="2" type="ORF">EI97DRAFT_459553</name>
</gene>
<dbReference type="AlphaFoldDB" id="A0A6A6JHY9"/>
<accession>A0A6A6JHY9</accession>
<dbReference type="OrthoDB" id="3799389at2759"/>
<proteinExistence type="predicted"/>
<dbReference type="EMBL" id="ML986498">
    <property type="protein sequence ID" value="KAF2275256.1"/>
    <property type="molecule type" value="Genomic_DNA"/>
</dbReference>
<protein>
    <submittedName>
        <fullName evidence="2">Uncharacterized protein</fullName>
    </submittedName>
</protein>
<dbReference type="GeneID" id="54554192"/>
<name>A0A6A6JHY9_WESOR</name>
<feature type="region of interest" description="Disordered" evidence="1">
    <location>
        <begin position="308"/>
        <end position="335"/>
    </location>
</feature>
<feature type="region of interest" description="Disordered" evidence="1">
    <location>
        <begin position="1"/>
        <end position="23"/>
    </location>
</feature>
<evidence type="ECO:0000313" key="2">
    <source>
        <dbReference type="EMBL" id="KAF2275256.1"/>
    </source>
</evidence>
<organism evidence="2 3">
    <name type="scientific">Westerdykella ornata</name>
    <dbReference type="NCBI Taxonomy" id="318751"/>
    <lineage>
        <taxon>Eukaryota</taxon>
        <taxon>Fungi</taxon>
        <taxon>Dikarya</taxon>
        <taxon>Ascomycota</taxon>
        <taxon>Pezizomycotina</taxon>
        <taxon>Dothideomycetes</taxon>
        <taxon>Pleosporomycetidae</taxon>
        <taxon>Pleosporales</taxon>
        <taxon>Sporormiaceae</taxon>
        <taxon>Westerdykella</taxon>
    </lineage>
</organism>
<evidence type="ECO:0000313" key="3">
    <source>
        <dbReference type="Proteomes" id="UP000800097"/>
    </source>
</evidence>
<reference evidence="2" key="1">
    <citation type="journal article" date="2020" name="Stud. Mycol.">
        <title>101 Dothideomycetes genomes: a test case for predicting lifestyles and emergence of pathogens.</title>
        <authorList>
            <person name="Haridas S."/>
            <person name="Albert R."/>
            <person name="Binder M."/>
            <person name="Bloem J."/>
            <person name="Labutti K."/>
            <person name="Salamov A."/>
            <person name="Andreopoulos B."/>
            <person name="Baker S."/>
            <person name="Barry K."/>
            <person name="Bills G."/>
            <person name="Bluhm B."/>
            <person name="Cannon C."/>
            <person name="Castanera R."/>
            <person name="Culley D."/>
            <person name="Daum C."/>
            <person name="Ezra D."/>
            <person name="Gonzalez J."/>
            <person name="Henrissat B."/>
            <person name="Kuo A."/>
            <person name="Liang C."/>
            <person name="Lipzen A."/>
            <person name="Lutzoni F."/>
            <person name="Magnuson J."/>
            <person name="Mondo S."/>
            <person name="Nolan M."/>
            <person name="Ohm R."/>
            <person name="Pangilinan J."/>
            <person name="Park H.-J."/>
            <person name="Ramirez L."/>
            <person name="Alfaro M."/>
            <person name="Sun H."/>
            <person name="Tritt A."/>
            <person name="Yoshinaga Y."/>
            <person name="Zwiers L.-H."/>
            <person name="Turgeon B."/>
            <person name="Goodwin S."/>
            <person name="Spatafora J."/>
            <person name="Crous P."/>
            <person name="Grigoriev I."/>
        </authorList>
    </citation>
    <scope>NUCLEOTIDE SEQUENCE</scope>
    <source>
        <strain evidence="2">CBS 379.55</strain>
    </source>
</reference>
<dbReference type="RefSeq" id="XP_033652795.1">
    <property type="nucleotide sequence ID" value="XM_033801017.1"/>
</dbReference>
<dbReference type="Proteomes" id="UP000800097">
    <property type="component" value="Unassembled WGS sequence"/>
</dbReference>